<keyword evidence="1" id="KW-0863">Zinc-finger</keyword>
<dbReference type="GO" id="GO:0008270">
    <property type="term" value="F:zinc ion binding"/>
    <property type="evidence" value="ECO:0007669"/>
    <property type="project" value="UniProtKB-KW"/>
</dbReference>
<keyword evidence="1" id="KW-0479">Metal-binding</keyword>
<dbReference type="InterPro" id="IPR052797">
    <property type="entry name" value="RegFact_GeneExpr_CellDeath"/>
</dbReference>
<evidence type="ECO:0000256" key="2">
    <source>
        <dbReference type="SAM" id="MobiDB-lite"/>
    </source>
</evidence>
<dbReference type="PANTHER" id="PTHR33936:SF23">
    <property type="entry name" value="C2H2-TYPE DOMAIN-CONTAINING PROTEIN"/>
    <property type="match status" value="1"/>
</dbReference>
<comment type="caution">
    <text evidence="4">The sequence shown here is derived from an EMBL/GenBank/DDBJ whole genome shotgun (WGS) entry which is preliminary data.</text>
</comment>
<gene>
    <name evidence="4" type="ORF">CYNAS_LOCUS6331</name>
</gene>
<reference evidence="4" key="1">
    <citation type="submission" date="2023-07" db="EMBL/GenBank/DDBJ databases">
        <authorList>
            <consortium name="CYATHOMIX"/>
        </authorList>
    </citation>
    <scope>NUCLEOTIDE SEQUENCE</scope>
    <source>
        <strain evidence="4">N/A</strain>
    </source>
</reference>
<evidence type="ECO:0000256" key="1">
    <source>
        <dbReference type="PROSITE-ProRule" id="PRU00042"/>
    </source>
</evidence>
<dbReference type="InterPro" id="IPR013087">
    <property type="entry name" value="Znf_C2H2_type"/>
</dbReference>
<feature type="domain" description="C2H2-type" evidence="3">
    <location>
        <begin position="197"/>
        <end position="220"/>
    </location>
</feature>
<evidence type="ECO:0000313" key="4">
    <source>
        <dbReference type="EMBL" id="CAJ0594348.1"/>
    </source>
</evidence>
<evidence type="ECO:0000259" key="3">
    <source>
        <dbReference type="PROSITE" id="PS50157"/>
    </source>
</evidence>
<keyword evidence="1" id="KW-0862">Zinc</keyword>
<keyword evidence="5" id="KW-1185">Reference proteome</keyword>
<name>A0AA36LZ98_CYLNA</name>
<feature type="region of interest" description="Disordered" evidence="2">
    <location>
        <begin position="94"/>
        <end position="117"/>
    </location>
</feature>
<dbReference type="EMBL" id="CATQJL010000112">
    <property type="protein sequence ID" value="CAJ0594348.1"/>
    <property type="molecule type" value="Genomic_DNA"/>
</dbReference>
<accession>A0AA36LZ98</accession>
<dbReference type="SMART" id="SM00355">
    <property type="entry name" value="ZnF_C2H2"/>
    <property type="match status" value="3"/>
</dbReference>
<dbReference type="Gene3D" id="3.30.160.60">
    <property type="entry name" value="Classic Zinc Finger"/>
    <property type="match status" value="1"/>
</dbReference>
<dbReference type="AlphaFoldDB" id="A0AA36LZ98"/>
<organism evidence="4 5">
    <name type="scientific">Cylicocyclus nassatus</name>
    <name type="common">Nematode worm</name>
    <dbReference type="NCBI Taxonomy" id="53992"/>
    <lineage>
        <taxon>Eukaryota</taxon>
        <taxon>Metazoa</taxon>
        <taxon>Ecdysozoa</taxon>
        <taxon>Nematoda</taxon>
        <taxon>Chromadorea</taxon>
        <taxon>Rhabditida</taxon>
        <taxon>Rhabditina</taxon>
        <taxon>Rhabditomorpha</taxon>
        <taxon>Strongyloidea</taxon>
        <taxon>Strongylidae</taxon>
        <taxon>Cylicocyclus</taxon>
    </lineage>
</organism>
<dbReference type="PROSITE" id="PS50157">
    <property type="entry name" value="ZINC_FINGER_C2H2_2"/>
    <property type="match status" value="2"/>
</dbReference>
<protein>
    <recommendedName>
        <fullName evidence="3">C2H2-type domain-containing protein</fullName>
    </recommendedName>
</protein>
<sequence>MASRKSSTRIDMHSYAKERNVYEDVPEAPTSGMEGSIVSSLRTHGFVTRYPTANLSFRRSRQEYEASFQREQSQDMLAVVGGRSADAVTYDIPSTSSSADEEHRTHQMNYSKSRLGDNSLPTAGNRRIWRVSSNEAPRKLTSQEDVKKYSCSRCGRGPMKRCHLYAHYRNVHHIKKEELEAIKKEIGRASKVDRRSFACSVCGGQFYSRSGLWLHNKKVHQLAVKGTITCPACSKKLHTVEELAVHCNSEHDRGNSAHGTFAVRSGTFASRTEFETWLNDVENITCTNFSTRTSRCTPHGKIVYLRCRFSGGTGAVVDPKVLKRAYRTSVKVHRDCPAFLKVFEDTQGFVHYKYCAGHLGHKITTEALRTPANDVQHRRLLKLPTELIHHRQFVRDDVPEECETMSPASPSTFENCSSGDPLSRVEDEFNQLDAVVAQMVEEMKRKKWKKSPKEVPKFTRQKSQLADQWYKVSNQKGRIQHENELTSSHSYIHSMLLERRVFSDYLLICNTPVSIEISCTVAYSTAVF</sequence>
<proteinExistence type="predicted"/>
<evidence type="ECO:0000313" key="5">
    <source>
        <dbReference type="Proteomes" id="UP001176961"/>
    </source>
</evidence>
<dbReference type="PROSITE" id="PS00028">
    <property type="entry name" value="ZINC_FINGER_C2H2_1"/>
    <property type="match status" value="2"/>
</dbReference>
<dbReference type="PANTHER" id="PTHR33936">
    <property type="entry name" value="PROTEIN CBG17840"/>
    <property type="match status" value="1"/>
</dbReference>
<dbReference type="Proteomes" id="UP001176961">
    <property type="component" value="Unassembled WGS sequence"/>
</dbReference>
<feature type="domain" description="C2H2-type" evidence="3">
    <location>
        <begin position="149"/>
        <end position="177"/>
    </location>
</feature>